<sequence>MAQTIRQLAKAPTEQPPLCIAYPTMDTDFELKSGLIQLLPTFRGLQNENPHKHLKEFHMVCLSMKPQGVTEDQIKLRTFPFSLADSAREWLFYLPPGSITTWADLSRLFLNRFFPASRVAELRREIVGIRQKDAETLYDYWERFKKLCASCPQHGITEQSLLQYFYEGLKPIEMNMVDAASGGALVNMTPQQARDLISTMAANSQQFRANPEPPRRVHQLSNSTIEDRLDRLTNIVNSLVTEKSKPARVCGICATPEHTTDACPSLCDDSMAHLDAVGNFPGPPQRRYDPYANTYNPGWRDHPNFSYGANPQYNQPYQNRAPQQSQDSGNSLETLVNKLATNVLDFQQQTLNFQREMKGFQQKTEASIRELTTSIEKLNSQGKLPSQTEPNPRQNANAVTLRSGKILEPVPGKNLGQEIAQETLGNDEQIRAKPPLPKIQPPFPGRLNQCRKSKEDKEILETFRNVEINLPLLDAIRQIPRYAKFLKELCTNKRKLTGNEKVSVGENVSAVLQRKMPVKCKDRGMFVIPCKIGHLGIKKAMCDLGASINVMPYSIYESLNAGFLTKTGVTIQLADRSIVHPEGVLEDVLVKVNGLIFPADFYVIKMEEDNTPGSSDILLGRPFLSTANTKIDVRSGTLTMEFDGEIVKFNVYGTISHPSEVLDVNCVDIIDSSVEKTFESSYGDKPKMMFDDFETVNKLLALMNTKLLPPVVQAPDLKLNPLPEHLKCTFLENDETIANLKGISPLEENTEPKKEAQGQLNPNMVDVLKK</sequence>
<dbReference type="PANTHER" id="PTHR33067">
    <property type="entry name" value="RNA-DIRECTED DNA POLYMERASE-RELATED"/>
    <property type="match status" value="1"/>
</dbReference>
<gene>
    <name evidence="3" type="ORF">PVK06_021093</name>
</gene>
<dbReference type="SUPFAM" id="SSF50630">
    <property type="entry name" value="Acid proteases"/>
    <property type="match status" value="1"/>
</dbReference>
<dbReference type="InterPro" id="IPR021109">
    <property type="entry name" value="Peptidase_aspartic_dom_sf"/>
</dbReference>
<reference evidence="3 4" key="1">
    <citation type="submission" date="2023-03" db="EMBL/GenBank/DDBJ databases">
        <title>WGS of Gossypium arboreum.</title>
        <authorList>
            <person name="Yu D."/>
        </authorList>
    </citation>
    <scope>NUCLEOTIDE SEQUENCE [LARGE SCALE GENOMIC DNA]</scope>
    <source>
        <tissue evidence="3">Leaf</tissue>
    </source>
</reference>
<evidence type="ECO:0000313" key="3">
    <source>
        <dbReference type="EMBL" id="KAK5826178.1"/>
    </source>
</evidence>
<dbReference type="PANTHER" id="PTHR33067:SF15">
    <property type="entry name" value="RNA-DIRECTED DNA POLYMERASE"/>
    <property type="match status" value="1"/>
</dbReference>
<dbReference type="CDD" id="cd00303">
    <property type="entry name" value="retropepsin_like"/>
    <property type="match status" value="1"/>
</dbReference>
<feature type="region of interest" description="Disordered" evidence="1">
    <location>
        <begin position="293"/>
        <end position="329"/>
    </location>
</feature>
<name>A0ABR0PP12_GOSAR</name>
<comment type="caution">
    <text evidence="3">The sequence shown here is derived from an EMBL/GenBank/DDBJ whole genome shotgun (WGS) entry which is preliminary data.</text>
</comment>
<dbReference type="Proteomes" id="UP001358586">
    <property type="component" value="Chromosome 6"/>
</dbReference>
<organism evidence="3 4">
    <name type="scientific">Gossypium arboreum</name>
    <name type="common">Tree cotton</name>
    <name type="synonym">Gossypium nanking</name>
    <dbReference type="NCBI Taxonomy" id="29729"/>
    <lineage>
        <taxon>Eukaryota</taxon>
        <taxon>Viridiplantae</taxon>
        <taxon>Streptophyta</taxon>
        <taxon>Embryophyta</taxon>
        <taxon>Tracheophyta</taxon>
        <taxon>Spermatophyta</taxon>
        <taxon>Magnoliopsida</taxon>
        <taxon>eudicotyledons</taxon>
        <taxon>Gunneridae</taxon>
        <taxon>Pentapetalae</taxon>
        <taxon>rosids</taxon>
        <taxon>malvids</taxon>
        <taxon>Malvales</taxon>
        <taxon>Malvaceae</taxon>
        <taxon>Malvoideae</taxon>
        <taxon>Gossypium</taxon>
    </lineage>
</organism>
<accession>A0ABR0PP12</accession>
<feature type="region of interest" description="Disordered" evidence="1">
    <location>
        <begin position="749"/>
        <end position="770"/>
    </location>
</feature>
<evidence type="ECO:0000313" key="4">
    <source>
        <dbReference type="Proteomes" id="UP001358586"/>
    </source>
</evidence>
<dbReference type="InterPro" id="IPR005162">
    <property type="entry name" value="Retrotrans_gag_dom"/>
</dbReference>
<protein>
    <recommendedName>
        <fullName evidence="2">Retrotransposon gag domain-containing protein</fullName>
    </recommendedName>
</protein>
<evidence type="ECO:0000256" key="1">
    <source>
        <dbReference type="SAM" id="MobiDB-lite"/>
    </source>
</evidence>
<dbReference type="Pfam" id="PF03732">
    <property type="entry name" value="Retrotrans_gag"/>
    <property type="match status" value="1"/>
</dbReference>
<proteinExistence type="predicted"/>
<feature type="domain" description="Retrotransposon gag" evidence="2">
    <location>
        <begin position="78"/>
        <end position="171"/>
    </location>
</feature>
<keyword evidence="4" id="KW-1185">Reference proteome</keyword>
<feature type="compositionally biased region" description="Polar residues" evidence="1">
    <location>
        <begin position="307"/>
        <end position="329"/>
    </location>
</feature>
<dbReference type="Gene3D" id="2.40.70.10">
    <property type="entry name" value="Acid Proteases"/>
    <property type="match status" value="1"/>
</dbReference>
<evidence type="ECO:0000259" key="2">
    <source>
        <dbReference type="Pfam" id="PF03732"/>
    </source>
</evidence>
<dbReference type="EMBL" id="JARKNE010000006">
    <property type="protein sequence ID" value="KAK5826178.1"/>
    <property type="molecule type" value="Genomic_DNA"/>
</dbReference>